<gene>
    <name evidence="1" type="ORF">OWV82_001371</name>
</gene>
<dbReference type="Proteomes" id="UP001164539">
    <property type="component" value="Chromosome 1"/>
</dbReference>
<protein>
    <submittedName>
        <fullName evidence="1">GTP cyclohydrolase 1</fullName>
    </submittedName>
</protein>
<dbReference type="EMBL" id="CM051394">
    <property type="protein sequence ID" value="KAJ4728443.1"/>
    <property type="molecule type" value="Genomic_DNA"/>
</dbReference>
<accession>A0ACC1YZ07</accession>
<organism evidence="1 2">
    <name type="scientific">Melia azedarach</name>
    <name type="common">Chinaberry tree</name>
    <dbReference type="NCBI Taxonomy" id="155640"/>
    <lineage>
        <taxon>Eukaryota</taxon>
        <taxon>Viridiplantae</taxon>
        <taxon>Streptophyta</taxon>
        <taxon>Embryophyta</taxon>
        <taxon>Tracheophyta</taxon>
        <taxon>Spermatophyta</taxon>
        <taxon>Magnoliopsida</taxon>
        <taxon>eudicotyledons</taxon>
        <taxon>Gunneridae</taxon>
        <taxon>Pentapetalae</taxon>
        <taxon>rosids</taxon>
        <taxon>malvids</taxon>
        <taxon>Sapindales</taxon>
        <taxon>Meliaceae</taxon>
        <taxon>Melia</taxon>
    </lineage>
</organism>
<sequence>MGALDEGHFNVQLENRVKLSCVELGFEREPETLAIEDAVKVLLQGLGEDVNREGIKKTPFRVAKALREGTKGYKKNVKDIVQGALFPEAGLDNGIGHAGGAGGIVIVRDLDLFSYCESCLLPFQFKCHVGYVPSGQRVLGLSKLSRVADIFAKRLQHPQRLADEVCSALHHGIKPAGVAVVLQCSHLHFPNLESAFLDTNHQGWVKALVASGSGLFENENADIWTDFLSLLRFRGINGDKTHIKDCTEQSWCPSLSASSAKISSKLESANQGMIAAVVSIIRSLGEDPLREELLGTPSRFVKWLMNFQNANLEMMLNGFAFGRMDLKPNGEVCRSKEQIHSELNLSFWSQCEHHLLPFHGVVHIGYYCVEGFTPIGKSLLQSIVHFYGFKLQVQERLTRQIAETVSSILGGDVIVVVEAGHTCMISRGIEKFGSSTATIAVLGRFATEPSARAMFMQSIPKTTFGG</sequence>
<name>A0ACC1YZ07_MELAZ</name>
<proteinExistence type="predicted"/>
<evidence type="ECO:0000313" key="1">
    <source>
        <dbReference type="EMBL" id="KAJ4728443.1"/>
    </source>
</evidence>
<reference evidence="1 2" key="1">
    <citation type="journal article" date="2023" name="Science">
        <title>Complex scaffold remodeling in plant triterpene biosynthesis.</title>
        <authorList>
            <person name="De La Pena R."/>
            <person name="Hodgson H."/>
            <person name="Liu J.C."/>
            <person name="Stephenson M.J."/>
            <person name="Martin A.C."/>
            <person name="Owen C."/>
            <person name="Harkess A."/>
            <person name="Leebens-Mack J."/>
            <person name="Jimenez L.E."/>
            <person name="Osbourn A."/>
            <person name="Sattely E.S."/>
        </authorList>
    </citation>
    <scope>NUCLEOTIDE SEQUENCE [LARGE SCALE GENOMIC DNA]</scope>
    <source>
        <strain evidence="2">cv. JPN11</strain>
        <tissue evidence="1">Leaf</tissue>
    </source>
</reference>
<evidence type="ECO:0000313" key="2">
    <source>
        <dbReference type="Proteomes" id="UP001164539"/>
    </source>
</evidence>
<comment type="caution">
    <text evidence="1">The sequence shown here is derived from an EMBL/GenBank/DDBJ whole genome shotgun (WGS) entry which is preliminary data.</text>
</comment>
<keyword evidence="2" id="KW-1185">Reference proteome</keyword>